<accession>A0A1H3W0C5</accession>
<gene>
    <name evidence="1" type="ORF">SAMN04488065_0440</name>
</gene>
<dbReference type="EMBL" id="FNQT01000001">
    <property type="protein sequence ID" value="SDZ80371.1"/>
    <property type="molecule type" value="Genomic_DNA"/>
</dbReference>
<evidence type="ECO:0000313" key="1">
    <source>
        <dbReference type="EMBL" id="SDZ80371.1"/>
    </source>
</evidence>
<dbReference type="AlphaFoldDB" id="A0A1H3W0C5"/>
<dbReference type="RefSeq" id="WP_092630753.1">
    <property type="nucleotide sequence ID" value="NZ_FNQT01000001.1"/>
</dbReference>
<evidence type="ECO:0000313" key="2">
    <source>
        <dbReference type="Proteomes" id="UP000236755"/>
    </source>
</evidence>
<keyword evidence="2" id="KW-1185">Reference proteome</keyword>
<reference evidence="1 2" key="1">
    <citation type="submission" date="2016-10" db="EMBL/GenBank/DDBJ databases">
        <authorList>
            <person name="de Groot N.N."/>
        </authorList>
    </citation>
    <scope>NUCLEOTIDE SEQUENCE [LARGE SCALE GENOMIC DNA]</scope>
    <source>
        <strain evidence="1 2">CGMCC 1.8712</strain>
    </source>
</reference>
<dbReference type="STRING" id="555874.SAMN04488065_0440"/>
<protein>
    <submittedName>
        <fullName evidence="1">Uncharacterized protein</fullName>
    </submittedName>
</protein>
<sequence length="312" mass="32231">MLDRRTYLQSAALTLAAPAGVDYLAAMGDRRWTAVETPTSRTLEAAVQTPVGAFAAGSNGILLERTSDGWTVRRRNGPSGNGNDLHAVDVDDDGTQIWMAGASGALGAYDVYAAELTDHTAPDDVTDTLTALSVTGSGDEATVYLGDASGNVHVSRDGGASWTHLTPGSGATIHGLDTDDETHAALVDGTGSVFETTTGTEWERAGLDAESHLEAVAVEDEVTVVGSKVHERTDDGWRTVDVTDAALTDVAICACGGVHAVGVDGDVVHRPGEKQDEPGAWRVSSPTEATLHGVTVGHPHVAVGASGTILER</sequence>
<dbReference type="OrthoDB" id="304954at2157"/>
<proteinExistence type="predicted"/>
<dbReference type="SUPFAM" id="SSF110296">
    <property type="entry name" value="Oligoxyloglucan reducing end-specific cellobiohydrolase"/>
    <property type="match status" value="1"/>
</dbReference>
<name>A0A1H3W0C5_9EURY</name>
<organism evidence="1 2">
    <name type="scientific">Haloplanus vescus</name>
    <dbReference type="NCBI Taxonomy" id="555874"/>
    <lineage>
        <taxon>Archaea</taxon>
        <taxon>Methanobacteriati</taxon>
        <taxon>Methanobacteriota</taxon>
        <taxon>Stenosarchaea group</taxon>
        <taxon>Halobacteria</taxon>
        <taxon>Halobacteriales</taxon>
        <taxon>Haloferacaceae</taxon>
        <taxon>Haloplanus</taxon>
    </lineage>
</organism>
<dbReference type="Proteomes" id="UP000236755">
    <property type="component" value="Unassembled WGS sequence"/>
</dbReference>